<reference evidence="1" key="1">
    <citation type="submission" date="2023-10" db="EMBL/GenBank/DDBJ databases">
        <title>Genome assemblies of two species of porcelain crab, Petrolisthes cinctipes and Petrolisthes manimaculis (Anomura: Porcellanidae).</title>
        <authorList>
            <person name="Angst P."/>
        </authorList>
    </citation>
    <scope>NUCLEOTIDE SEQUENCE</scope>
    <source>
        <strain evidence="1">PB745_01</strain>
        <tissue evidence="1">Gill</tissue>
    </source>
</reference>
<gene>
    <name evidence="1" type="ORF">Pcinc_039724</name>
</gene>
<dbReference type="EMBL" id="JAWQEG010006838">
    <property type="protein sequence ID" value="KAK3853753.1"/>
    <property type="molecule type" value="Genomic_DNA"/>
</dbReference>
<dbReference type="Proteomes" id="UP001286313">
    <property type="component" value="Unassembled WGS sequence"/>
</dbReference>
<accession>A0AAE1EJ89</accession>
<organism evidence="1 2">
    <name type="scientific">Petrolisthes cinctipes</name>
    <name type="common">Flat porcelain crab</name>
    <dbReference type="NCBI Taxonomy" id="88211"/>
    <lineage>
        <taxon>Eukaryota</taxon>
        <taxon>Metazoa</taxon>
        <taxon>Ecdysozoa</taxon>
        <taxon>Arthropoda</taxon>
        <taxon>Crustacea</taxon>
        <taxon>Multicrustacea</taxon>
        <taxon>Malacostraca</taxon>
        <taxon>Eumalacostraca</taxon>
        <taxon>Eucarida</taxon>
        <taxon>Decapoda</taxon>
        <taxon>Pleocyemata</taxon>
        <taxon>Anomura</taxon>
        <taxon>Galatheoidea</taxon>
        <taxon>Porcellanidae</taxon>
        <taxon>Petrolisthes</taxon>
    </lineage>
</organism>
<proteinExistence type="predicted"/>
<evidence type="ECO:0000313" key="2">
    <source>
        <dbReference type="Proteomes" id="UP001286313"/>
    </source>
</evidence>
<comment type="caution">
    <text evidence="1">The sequence shown here is derived from an EMBL/GenBank/DDBJ whole genome shotgun (WGS) entry which is preliminary data.</text>
</comment>
<sequence>MKSEHVQSTSGIHVHHCDIIGAWTLMGLWYDLQKTPLHLARHSPTSSYAWINLRTTSCWSTWTWSINALTEHVPYWHLGSSTSAIAISRTTELDQPLDPSEAHTQHFVQVNLPRFPTIIIDVPHFSLLDTTSGPNTWDPSK</sequence>
<name>A0AAE1EJ89_PETCI</name>
<dbReference type="AlphaFoldDB" id="A0AAE1EJ89"/>
<keyword evidence="2" id="KW-1185">Reference proteome</keyword>
<evidence type="ECO:0000313" key="1">
    <source>
        <dbReference type="EMBL" id="KAK3853753.1"/>
    </source>
</evidence>
<protein>
    <submittedName>
        <fullName evidence="1">Uncharacterized protein</fullName>
    </submittedName>
</protein>